<evidence type="ECO:0000313" key="3">
    <source>
        <dbReference type="Proteomes" id="UP000245999"/>
    </source>
</evidence>
<sequence>MAAAAPEPVVSAAVPPLTRELVLRALRQIDRAGAPLPASTVYELVYRSRRYPPRAVAEWAHRLATGDAAARWPHPAGTPTNAVLEALDFTISTKRPVLAPGHAADAAEPADGLYLGGPAPAALALAAEPGAPYAPASLPPAPAAPYTKAEALAELLITEDELDAALSGLARRRNLLLQGPPGTGKTFLARRLAWLLLGARDESRLELVQFHPSYGYEDFVLGFRPDDRGQFRLVPGVLPLLCQRAAADPGRPYVLLIDELNRGQVARIFGELLGLLEADKRGPAHALRLPYAPPEAPRFFVPENLFVVATLNLADRSLSPLDYALRRRFAVVALQPQFGAPLRALLAAHGVPGALAERLTARLAALNQTISDDPGLGPEFAVGHSYFVPPPGPLPAPAAWLRLVIDQEIGPLLADYWRDEPATVAAQLRKLRGILE</sequence>
<dbReference type="InterPro" id="IPR052934">
    <property type="entry name" value="Methyl-DNA_Rec/Restrict_Enz"/>
</dbReference>
<dbReference type="AlphaFoldDB" id="A0A2Z3GXK4"/>
<dbReference type="Pfam" id="PF07728">
    <property type="entry name" value="AAA_5"/>
    <property type="match status" value="1"/>
</dbReference>
<dbReference type="InterPro" id="IPR058807">
    <property type="entry name" value="ScoMcrA_N"/>
</dbReference>
<evidence type="ECO:0000259" key="1">
    <source>
        <dbReference type="SMART" id="SM00382"/>
    </source>
</evidence>
<dbReference type="SMART" id="SM00382">
    <property type="entry name" value="AAA"/>
    <property type="match status" value="1"/>
</dbReference>
<gene>
    <name evidence="2" type="ORF">DDQ68_15715</name>
</gene>
<dbReference type="GO" id="GO:0016887">
    <property type="term" value="F:ATP hydrolysis activity"/>
    <property type="evidence" value="ECO:0007669"/>
    <property type="project" value="InterPro"/>
</dbReference>
<evidence type="ECO:0000313" key="2">
    <source>
        <dbReference type="EMBL" id="AWM34104.1"/>
    </source>
</evidence>
<name>A0A2Z3GXK4_9BACT</name>
<dbReference type="PANTHER" id="PTHR37291">
    <property type="entry name" value="5-METHYLCYTOSINE-SPECIFIC RESTRICTION ENZYME B"/>
    <property type="match status" value="1"/>
</dbReference>
<dbReference type="InterPro" id="IPR011704">
    <property type="entry name" value="ATPase_dyneun-rel_AAA"/>
</dbReference>
<reference evidence="3" key="1">
    <citation type="submission" date="2018-04" db="EMBL/GenBank/DDBJ databases">
        <title>Complete genome of Antarctic heterotrophic bacterium Hymenobacter nivis.</title>
        <authorList>
            <person name="Terashima M."/>
        </authorList>
    </citation>
    <scope>NUCLEOTIDE SEQUENCE [LARGE SCALE GENOMIC DNA]</scope>
    <source>
        <strain evidence="3">NBRC 111535</strain>
    </source>
</reference>
<dbReference type="Gene3D" id="3.40.50.300">
    <property type="entry name" value="P-loop containing nucleotide triphosphate hydrolases"/>
    <property type="match status" value="1"/>
</dbReference>
<accession>A0A2Z3GXK4</accession>
<protein>
    <submittedName>
        <fullName evidence="2">AAA family ATPase</fullName>
    </submittedName>
</protein>
<dbReference type="GO" id="GO:0005524">
    <property type="term" value="F:ATP binding"/>
    <property type="evidence" value="ECO:0007669"/>
    <property type="project" value="InterPro"/>
</dbReference>
<dbReference type="InterPro" id="IPR027417">
    <property type="entry name" value="P-loop_NTPase"/>
</dbReference>
<dbReference type="Pfam" id="PF26345">
    <property type="entry name" value="ScoMcrA_N"/>
    <property type="match status" value="1"/>
</dbReference>
<proteinExistence type="predicted"/>
<dbReference type="REBASE" id="252658">
    <property type="entry name" value="Hni11535McrBCP"/>
</dbReference>
<keyword evidence="3" id="KW-1185">Reference proteome</keyword>
<dbReference type="OrthoDB" id="9781481at2"/>
<organism evidence="2 3">
    <name type="scientific">Hymenobacter nivis</name>
    <dbReference type="NCBI Taxonomy" id="1850093"/>
    <lineage>
        <taxon>Bacteria</taxon>
        <taxon>Pseudomonadati</taxon>
        <taxon>Bacteroidota</taxon>
        <taxon>Cytophagia</taxon>
        <taxon>Cytophagales</taxon>
        <taxon>Hymenobacteraceae</taxon>
        <taxon>Hymenobacter</taxon>
    </lineage>
</organism>
<dbReference type="RefSeq" id="WP_109657151.1">
    <property type="nucleotide sequence ID" value="NZ_CP029145.1"/>
</dbReference>
<dbReference type="EMBL" id="CP029145">
    <property type="protein sequence ID" value="AWM34104.1"/>
    <property type="molecule type" value="Genomic_DNA"/>
</dbReference>
<dbReference type="KEGG" id="hnv:DDQ68_15715"/>
<dbReference type="Proteomes" id="UP000245999">
    <property type="component" value="Chromosome"/>
</dbReference>
<dbReference type="InterPro" id="IPR003593">
    <property type="entry name" value="AAA+_ATPase"/>
</dbReference>
<dbReference type="SUPFAM" id="SSF52540">
    <property type="entry name" value="P-loop containing nucleoside triphosphate hydrolases"/>
    <property type="match status" value="1"/>
</dbReference>
<dbReference type="PANTHER" id="PTHR37291:SF1">
    <property type="entry name" value="TYPE IV METHYL-DIRECTED RESTRICTION ENZYME ECOKMCRB SUBUNIT"/>
    <property type="match status" value="1"/>
</dbReference>
<feature type="domain" description="AAA+ ATPase" evidence="1">
    <location>
        <begin position="171"/>
        <end position="369"/>
    </location>
</feature>